<dbReference type="InterPro" id="IPR053134">
    <property type="entry name" value="RNA-dir_DNA_polymerase"/>
</dbReference>
<dbReference type="InterPro" id="IPR000477">
    <property type="entry name" value="RT_dom"/>
</dbReference>
<keyword evidence="3" id="KW-0548">Nucleotidyltransferase</keyword>
<evidence type="ECO:0000256" key="7">
    <source>
        <dbReference type="ARBA" id="ARBA00022918"/>
    </source>
</evidence>
<sequence>MAAVEEERRIEDVPIVNEYLDVFPEELPGLPTDRQVEFRIDLLPGTAPIVKAPYCLAPSKMQELMKQLQELLEKGLIRPSSSPWGALVLFVKKKGGSMQMCINYRGLNKVTVKNRYPLPMIDGLFDQLQGSSYFSKIDLRSGYHQVRVNEEDVPKTAFRTRYRHYEFLIMPFG</sequence>
<keyword evidence="4" id="KW-0540">Nuclease</keyword>
<keyword evidence="10" id="KW-1185">Reference proteome</keyword>
<reference evidence="9 10" key="1">
    <citation type="submission" date="2019-05" db="EMBL/GenBank/DDBJ databases">
        <title>Mikania micrantha, genome provides insights into the molecular mechanism of rapid growth.</title>
        <authorList>
            <person name="Liu B."/>
        </authorList>
    </citation>
    <scope>NUCLEOTIDE SEQUENCE [LARGE SCALE GENOMIC DNA]</scope>
    <source>
        <strain evidence="9">NLD-2019</strain>
        <tissue evidence="9">Leaf</tissue>
    </source>
</reference>
<dbReference type="Gene3D" id="3.30.70.270">
    <property type="match status" value="1"/>
</dbReference>
<dbReference type="GO" id="GO:0006508">
    <property type="term" value="P:proteolysis"/>
    <property type="evidence" value="ECO:0007669"/>
    <property type="project" value="UniProtKB-KW"/>
</dbReference>
<dbReference type="Gene3D" id="3.10.10.10">
    <property type="entry name" value="HIV Type 1 Reverse Transcriptase, subunit A, domain 1"/>
    <property type="match status" value="1"/>
</dbReference>
<comment type="caution">
    <text evidence="9">The sequence shown here is derived from an EMBL/GenBank/DDBJ whole genome shotgun (WGS) entry which is preliminary data.</text>
</comment>
<keyword evidence="7" id="KW-0695">RNA-directed DNA polymerase</keyword>
<dbReference type="EMBL" id="SZYD01000019">
    <property type="protein sequence ID" value="KAD2394148.1"/>
    <property type="molecule type" value="Genomic_DNA"/>
</dbReference>
<dbReference type="Pfam" id="PF00078">
    <property type="entry name" value="RVT_1"/>
    <property type="match status" value="1"/>
</dbReference>
<evidence type="ECO:0000313" key="9">
    <source>
        <dbReference type="EMBL" id="KAD2394148.1"/>
    </source>
</evidence>
<keyword evidence="1" id="KW-0645">Protease</keyword>
<feature type="domain" description="Reverse transcriptase" evidence="8">
    <location>
        <begin position="91"/>
        <end position="173"/>
    </location>
</feature>
<dbReference type="InterPro" id="IPR043502">
    <property type="entry name" value="DNA/RNA_pol_sf"/>
</dbReference>
<protein>
    <recommendedName>
        <fullName evidence="8">Reverse transcriptase domain-containing protein</fullName>
    </recommendedName>
</protein>
<organism evidence="9 10">
    <name type="scientific">Mikania micrantha</name>
    <name type="common">bitter vine</name>
    <dbReference type="NCBI Taxonomy" id="192012"/>
    <lineage>
        <taxon>Eukaryota</taxon>
        <taxon>Viridiplantae</taxon>
        <taxon>Streptophyta</taxon>
        <taxon>Embryophyta</taxon>
        <taxon>Tracheophyta</taxon>
        <taxon>Spermatophyta</taxon>
        <taxon>Magnoliopsida</taxon>
        <taxon>eudicotyledons</taxon>
        <taxon>Gunneridae</taxon>
        <taxon>Pentapetalae</taxon>
        <taxon>asterids</taxon>
        <taxon>campanulids</taxon>
        <taxon>Asterales</taxon>
        <taxon>Asteraceae</taxon>
        <taxon>Asteroideae</taxon>
        <taxon>Heliantheae alliance</taxon>
        <taxon>Eupatorieae</taxon>
        <taxon>Mikania</taxon>
    </lineage>
</organism>
<keyword evidence="5" id="KW-0255">Endonuclease</keyword>
<dbReference type="GO" id="GO:0004519">
    <property type="term" value="F:endonuclease activity"/>
    <property type="evidence" value="ECO:0007669"/>
    <property type="project" value="UniProtKB-KW"/>
</dbReference>
<dbReference type="OrthoDB" id="1701144at2759"/>
<accession>A0A5N6LRX3</accession>
<dbReference type="GO" id="GO:0003964">
    <property type="term" value="F:RNA-directed DNA polymerase activity"/>
    <property type="evidence" value="ECO:0007669"/>
    <property type="project" value="UniProtKB-KW"/>
</dbReference>
<name>A0A5N6LRX3_9ASTR</name>
<proteinExistence type="predicted"/>
<evidence type="ECO:0000256" key="1">
    <source>
        <dbReference type="ARBA" id="ARBA00022670"/>
    </source>
</evidence>
<evidence type="ECO:0000259" key="8">
    <source>
        <dbReference type="Pfam" id="PF00078"/>
    </source>
</evidence>
<evidence type="ECO:0000256" key="6">
    <source>
        <dbReference type="ARBA" id="ARBA00022801"/>
    </source>
</evidence>
<dbReference type="Proteomes" id="UP000326396">
    <property type="component" value="Linkage Group LG9"/>
</dbReference>
<evidence type="ECO:0000256" key="4">
    <source>
        <dbReference type="ARBA" id="ARBA00022722"/>
    </source>
</evidence>
<dbReference type="InterPro" id="IPR043128">
    <property type="entry name" value="Rev_trsase/Diguanyl_cyclase"/>
</dbReference>
<evidence type="ECO:0000256" key="3">
    <source>
        <dbReference type="ARBA" id="ARBA00022695"/>
    </source>
</evidence>
<keyword evidence="6" id="KW-0378">Hydrolase</keyword>
<dbReference type="CDD" id="cd01647">
    <property type="entry name" value="RT_LTR"/>
    <property type="match status" value="1"/>
</dbReference>
<dbReference type="AlphaFoldDB" id="A0A5N6LRX3"/>
<evidence type="ECO:0000313" key="10">
    <source>
        <dbReference type="Proteomes" id="UP000326396"/>
    </source>
</evidence>
<evidence type="ECO:0000256" key="5">
    <source>
        <dbReference type="ARBA" id="ARBA00022759"/>
    </source>
</evidence>
<dbReference type="SUPFAM" id="SSF56672">
    <property type="entry name" value="DNA/RNA polymerases"/>
    <property type="match status" value="1"/>
</dbReference>
<dbReference type="GO" id="GO:0008233">
    <property type="term" value="F:peptidase activity"/>
    <property type="evidence" value="ECO:0007669"/>
    <property type="project" value="UniProtKB-KW"/>
</dbReference>
<gene>
    <name evidence="9" type="ORF">E3N88_41125</name>
</gene>
<dbReference type="PANTHER" id="PTHR24559:SF427">
    <property type="entry name" value="RNA-DIRECTED DNA POLYMERASE"/>
    <property type="match status" value="1"/>
</dbReference>
<dbReference type="PANTHER" id="PTHR24559">
    <property type="entry name" value="TRANSPOSON TY3-I GAG-POL POLYPROTEIN"/>
    <property type="match status" value="1"/>
</dbReference>
<evidence type="ECO:0000256" key="2">
    <source>
        <dbReference type="ARBA" id="ARBA00022679"/>
    </source>
</evidence>
<keyword evidence="2" id="KW-0808">Transferase</keyword>
<dbReference type="FunFam" id="3.10.10.10:FF:000007">
    <property type="entry name" value="Retrovirus-related Pol polyprotein from transposon 17.6-like Protein"/>
    <property type="match status" value="1"/>
</dbReference>